<accession>A0AAN8JHJ7</accession>
<dbReference type="InterPro" id="IPR010994">
    <property type="entry name" value="RuvA_2-like"/>
</dbReference>
<dbReference type="CDD" id="cd20076">
    <property type="entry name" value="XPF_nuclease_FAAP24"/>
    <property type="match status" value="1"/>
</dbReference>
<dbReference type="SUPFAM" id="SSF47781">
    <property type="entry name" value="RuvA domain 2-like"/>
    <property type="match status" value="1"/>
</dbReference>
<keyword evidence="4" id="KW-1185">Reference proteome</keyword>
<feature type="domain" description="Fanconi anemia core complex-associated protein 24 pseudonuclease" evidence="2">
    <location>
        <begin position="28"/>
        <end position="151"/>
    </location>
</feature>
<comment type="caution">
    <text evidence="3">The sequence shown here is derived from an EMBL/GenBank/DDBJ whole genome shotgun (WGS) entry which is preliminary data.</text>
</comment>
<evidence type="ECO:0000259" key="2">
    <source>
        <dbReference type="Pfam" id="PF17949"/>
    </source>
</evidence>
<evidence type="ECO:0000313" key="4">
    <source>
        <dbReference type="Proteomes" id="UP001347796"/>
    </source>
</evidence>
<dbReference type="Gene3D" id="1.10.150.20">
    <property type="entry name" value="5' to 3' exonuclease, C-terminal subdomain"/>
    <property type="match status" value="1"/>
</dbReference>
<dbReference type="InterPro" id="IPR026985">
    <property type="entry name" value="FAAP24"/>
</dbReference>
<dbReference type="GO" id="GO:0043240">
    <property type="term" value="C:Fanconi anaemia nuclear complex"/>
    <property type="evidence" value="ECO:0007669"/>
    <property type="project" value="InterPro"/>
</dbReference>
<dbReference type="Pfam" id="PF17949">
    <property type="entry name" value="PND"/>
    <property type="match status" value="1"/>
</dbReference>
<dbReference type="Gene3D" id="3.40.50.10130">
    <property type="match status" value="1"/>
</dbReference>
<dbReference type="PANTHER" id="PTHR31786:SF2">
    <property type="entry name" value="FANCONI ANEMIA CORE COMPLEX-ASSOCIATED PROTEIN 24"/>
    <property type="match status" value="1"/>
</dbReference>
<organism evidence="3 4">
    <name type="scientific">Patella caerulea</name>
    <name type="common">Rayed Mediterranean limpet</name>
    <dbReference type="NCBI Taxonomy" id="87958"/>
    <lineage>
        <taxon>Eukaryota</taxon>
        <taxon>Metazoa</taxon>
        <taxon>Spiralia</taxon>
        <taxon>Lophotrochozoa</taxon>
        <taxon>Mollusca</taxon>
        <taxon>Gastropoda</taxon>
        <taxon>Patellogastropoda</taxon>
        <taxon>Patelloidea</taxon>
        <taxon>Patellidae</taxon>
        <taxon>Patella</taxon>
    </lineage>
</organism>
<reference evidence="3 4" key="1">
    <citation type="submission" date="2024-01" db="EMBL/GenBank/DDBJ databases">
        <title>The genome of the rayed Mediterranean limpet Patella caerulea (Linnaeus, 1758).</title>
        <authorList>
            <person name="Anh-Thu Weber A."/>
            <person name="Halstead-Nussloch G."/>
        </authorList>
    </citation>
    <scope>NUCLEOTIDE SEQUENCE [LARGE SCALE GENOMIC DNA]</scope>
    <source>
        <strain evidence="3">AATW-2023a</strain>
        <tissue evidence="3">Whole specimen</tissue>
    </source>
</reference>
<proteinExistence type="predicted"/>
<protein>
    <recommendedName>
        <fullName evidence="2">Fanconi anemia core complex-associated protein 24 pseudonuclease domain-containing protein</fullName>
    </recommendedName>
</protein>
<dbReference type="AlphaFoldDB" id="A0AAN8JHJ7"/>
<dbReference type="GO" id="GO:0003682">
    <property type="term" value="F:chromatin binding"/>
    <property type="evidence" value="ECO:0007669"/>
    <property type="project" value="TreeGrafter"/>
</dbReference>
<sequence length="228" mass="25414">MAGVSVSKLQKHDKTGKNSVQDFTETPVRVPYGHIVVSGRWRNTDLMETLQSSIPVHFEDSLGVVDFHTSSYTGIIYISEADLISSTSYRRKLAKLRKANKVRGVVIAEKTTVSQQYLCDLQKFANLELGLVLLFVENEQEGAKLLIQMVHVETRSESNPIMKKPKSINMDEAILNTLTCVPKLGDVKAKLILQKYKSLKDICNAPLEDLSEIVGQACAKNIKIFFGS</sequence>
<feature type="region of interest" description="Disordered" evidence="1">
    <location>
        <begin position="1"/>
        <end position="22"/>
    </location>
</feature>
<dbReference type="PANTHER" id="PTHR31786">
    <property type="entry name" value="FANCONI ANEMIA CORE COMPLEX-ASSOCIATED PROTEIN 24"/>
    <property type="match status" value="1"/>
</dbReference>
<evidence type="ECO:0000313" key="3">
    <source>
        <dbReference type="EMBL" id="KAK6174409.1"/>
    </source>
</evidence>
<dbReference type="InterPro" id="IPR040646">
    <property type="entry name" value="PND"/>
</dbReference>
<evidence type="ECO:0000256" key="1">
    <source>
        <dbReference type="SAM" id="MobiDB-lite"/>
    </source>
</evidence>
<name>A0AAN8JHJ7_PATCE</name>
<dbReference type="GO" id="GO:0036297">
    <property type="term" value="P:interstrand cross-link repair"/>
    <property type="evidence" value="ECO:0007669"/>
    <property type="project" value="InterPro"/>
</dbReference>
<gene>
    <name evidence="3" type="ORF">SNE40_017692</name>
</gene>
<dbReference type="EMBL" id="JAZGQO010000011">
    <property type="protein sequence ID" value="KAK6174409.1"/>
    <property type="molecule type" value="Genomic_DNA"/>
</dbReference>
<dbReference type="Proteomes" id="UP001347796">
    <property type="component" value="Unassembled WGS sequence"/>
</dbReference>